<feature type="transmembrane region" description="Helical" evidence="1">
    <location>
        <begin position="37"/>
        <end position="55"/>
    </location>
</feature>
<keyword evidence="1" id="KW-0472">Membrane</keyword>
<sequence>MRYLPQYFDSNELYFLMDNFLMFGVSIYIFKKSQKTILNLFFSAACIIIFSYSFFDYLQMIVFNRGSFEILNYFIFVAITLIVYVLIFRNRYKWERLKSDNYQRNKIQAIYSKPDEALTLLGAATSLSPKCSVRYTYNDKTIRFKRGNKTPILCDTVINKTDIIKTTNINTSLFFDRFEEIKNRKYNLLTFNCKNLF</sequence>
<keyword evidence="1" id="KW-0812">Transmembrane</keyword>
<name>X0TIC6_9ZZZZ</name>
<gene>
    <name evidence="2" type="ORF">S01H1_17899</name>
</gene>
<evidence type="ECO:0000256" key="1">
    <source>
        <dbReference type="SAM" id="Phobius"/>
    </source>
</evidence>
<feature type="transmembrane region" description="Helical" evidence="1">
    <location>
        <begin position="70"/>
        <end position="88"/>
    </location>
</feature>
<proteinExistence type="predicted"/>
<accession>X0TIC6</accession>
<reference evidence="2" key="1">
    <citation type="journal article" date="2014" name="Front. Microbiol.">
        <title>High frequency of phylogenetically diverse reductive dehalogenase-homologous genes in deep subseafloor sedimentary metagenomes.</title>
        <authorList>
            <person name="Kawai M."/>
            <person name="Futagami T."/>
            <person name="Toyoda A."/>
            <person name="Takaki Y."/>
            <person name="Nishi S."/>
            <person name="Hori S."/>
            <person name="Arai W."/>
            <person name="Tsubouchi T."/>
            <person name="Morono Y."/>
            <person name="Uchiyama I."/>
            <person name="Ito T."/>
            <person name="Fujiyama A."/>
            <person name="Inagaki F."/>
            <person name="Takami H."/>
        </authorList>
    </citation>
    <scope>NUCLEOTIDE SEQUENCE</scope>
    <source>
        <strain evidence="2">Expedition CK06-06</strain>
    </source>
</reference>
<comment type="caution">
    <text evidence="2">The sequence shown here is derived from an EMBL/GenBank/DDBJ whole genome shotgun (WGS) entry which is preliminary data.</text>
</comment>
<dbReference type="EMBL" id="BARS01009522">
    <property type="protein sequence ID" value="GAF75870.1"/>
    <property type="molecule type" value="Genomic_DNA"/>
</dbReference>
<protein>
    <submittedName>
        <fullName evidence="2">Uncharacterized protein</fullName>
    </submittedName>
</protein>
<feature type="transmembrane region" description="Helical" evidence="1">
    <location>
        <begin position="13"/>
        <end position="30"/>
    </location>
</feature>
<evidence type="ECO:0000313" key="2">
    <source>
        <dbReference type="EMBL" id="GAF75870.1"/>
    </source>
</evidence>
<keyword evidence="1" id="KW-1133">Transmembrane helix</keyword>
<dbReference type="AlphaFoldDB" id="X0TIC6"/>
<organism evidence="2">
    <name type="scientific">marine sediment metagenome</name>
    <dbReference type="NCBI Taxonomy" id="412755"/>
    <lineage>
        <taxon>unclassified sequences</taxon>
        <taxon>metagenomes</taxon>
        <taxon>ecological metagenomes</taxon>
    </lineage>
</organism>